<accession>A0ABW4KZH6</accession>
<dbReference type="RefSeq" id="WP_377615123.1">
    <property type="nucleotide sequence ID" value="NZ_JBHUEJ010000057.1"/>
</dbReference>
<organism evidence="2 3">
    <name type="scientific">Ottowia flava</name>
    <dbReference type="NCBI Taxonomy" id="2675430"/>
    <lineage>
        <taxon>Bacteria</taxon>
        <taxon>Pseudomonadati</taxon>
        <taxon>Pseudomonadota</taxon>
        <taxon>Betaproteobacteria</taxon>
        <taxon>Burkholderiales</taxon>
        <taxon>Comamonadaceae</taxon>
        <taxon>Ottowia</taxon>
    </lineage>
</organism>
<reference evidence="3" key="1">
    <citation type="journal article" date="2019" name="Int. J. Syst. Evol. Microbiol.">
        <title>The Global Catalogue of Microorganisms (GCM) 10K type strain sequencing project: providing services to taxonomists for standard genome sequencing and annotation.</title>
        <authorList>
            <consortium name="The Broad Institute Genomics Platform"/>
            <consortium name="The Broad Institute Genome Sequencing Center for Infectious Disease"/>
            <person name="Wu L."/>
            <person name="Ma J."/>
        </authorList>
    </citation>
    <scope>NUCLEOTIDE SEQUENCE [LARGE SCALE GENOMIC DNA]</scope>
    <source>
        <strain evidence="3">LMG 29247</strain>
    </source>
</reference>
<gene>
    <name evidence="2" type="ORF">ACFSF0_19745</name>
</gene>
<keyword evidence="3" id="KW-1185">Reference proteome</keyword>
<evidence type="ECO:0000256" key="1">
    <source>
        <dbReference type="SAM" id="Coils"/>
    </source>
</evidence>
<evidence type="ECO:0000313" key="2">
    <source>
        <dbReference type="EMBL" id="MFD1712831.1"/>
    </source>
</evidence>
<sequence length="89" mass="10290">YMKKSRFSEAQMVGILKEVEMGAKVGETCRKHGISEPTYYKCKSQFSGMKVSHLAQLRQLQDENTKLKRMYADLALMHHALKDVVDRKL</sequence>
<name>A0ABW4KZH6_9BURK</name>
<dbReference type="PANTHER" id="PTHR33609:SF1">
    <property type="entry name" value="TRANSPOSASE"/>
    <property type="match status" value="1"/>
</dbReference>
<proteinExistence type="predicted"/>
<comment type="caution">
    <text evidence="2">The sequence shown here is derived from an EMBL/GenBank/DDBJ whole genome shotgun (WGS) entry which is preliminary data.</text>
</comment>
<protein>
    <submittedName>
        <fullName evidence="2">Transposase</fullName>
    </submittedName>
</protein>
<dbReference type="InterPro" id="IPR002514">
    <property type="entry name" value="Transposase_8"/>
</dbReference>
<dbReference type="SUPFAM" id="SSF46689">
    <property type="entry name" value="Homeodomain-like"/>
    <property type="match status" value="1"/>
</dbReference>
<dbReference type="Proteomes" id="UP001597304">
    <property type="component" value="Unassembled WGS sequence"/>
</dbReference>
<dbReference type="EMBL" id="JBHUEJ010000057">
    <property type="protein sequence ID" value="MFD1712831.1"/>
    <property type="molecule type" value="Genomic_DNA"/>
</dbReference>
<dbReference type="PANTHER" id="PTHR33609">
    <property type="entry name" value="LOW CALCIUM RESPONSE LOCUS PROTEIN S"/>
    <property type="match status" value="1"/>
</dbReference>
<feature type="non-terminal residue" evidence="2">
    <location>
        <position position="1"/>
    </location>
</feature>
<evidence type="ECO:0000313" key="3">
    <source>
        <dbReference type="Proteomes" id="UP001597304"/>
    </source>
</evidence>
<dbReference type="InterPro" id="IPR009057">
    <property type="entry name" value="Homeodomain-like_sf"/>
</dbReference>
<dbReference type="InterPro" id="IPR052546">
    <property type="entry name" value="Transposase_8_domain"/>
</dbReference>
<feature type="coiled-coil region" evidence="1">
    <location>
        <begin position="50"/>
        <end position="77"/>
    </location>
</feature>
<keyword evidence="1" id="KW-0175">Coiled coil</keyword>
<dbReference type="Pfam" id="PF01527">
    <property type="entry name" value="HTH_Tnp_1"/>
    <property type="match status" value="1"/>
</dbReference>